<dbReference type="AlphaFoldDB" id="A0A7X3SJ45"/>
<dbReference type="Gene3D" id="1.10.10.10">
    <property type="entry name" value="Winged helix-like DNA-binding domain superfamily/Winged helix DNA-binding domain"/>
    <property type="match status" value="1"/>
</dbReference>
<protein>
    <submittedName>
        <fullName evidence="1">Uncharacterized protein</fullName>
    </submittedName>
</protein>
<organism evidence="1 2">
    <name type="scientific">Sporofaciens musculi</name>
    <dbReference type="NCBI Taxonomy" id="2681861"/>
    <lineage>
        <taxon>Bacteria</taxon>
        <taxon>Bacillati</taxon>
        <taxon>Bacillota</taxon>
        <taxon>Clostridia</taxon>
        <taxon>Lachnospirales</taxon>
        <taxon>Lachnospiraceae</taxon>
        <taxon>Sporofaciens</taxon>
    </lineage>
</organism>
<gene>
    <name evidence="1" type="ORF">GN277_12890</name>
</gene>
<dbReference type="SUPFAM" id="SSF46785">
    <property type="entry name" value="Winged helix' DNA-binding domain"/>
    <property type="match status" value="1"/>
</dbReference>
<sequence>MELTRVDYIILSFLRKRNCISHFKSATLKEIMHIAGNSRPTTYRRMMNLCKYGYVEKGCKDINADTFYLLDKGIKIVESGGKNND</sequence>
<dbReference type="EMBL" id="WUQX01000001">
    <property type="protein sequence ID" value="MXP76258.1"/>
    <property type="molecule type" value="Genomic_DNA"/>
</dbReference>
<dbReference type="RefSeq" id="WP_159751409.1">
    <property type="nucleotide sequence ID" value="NZ_WUQX01000001.1"/>
</dbReference>
<dbReference type="Proteomes" id="UP000460412">
    <property type="component" value="Unassembled WGS sequence"/>
</dbReference>
<dbReference type="InterPro" id="IPR036390">
    <property type="entry name" value="WH_DNA-bd_sf"/>
</dbReference>
<accession>A0A7X3SJ45</accession>
<reference evidence="1 2" key="1">
    <citation type="submission" date="2019-12" db="EMBL/GenBank/DDBJ databases">
        <title>Sporaefaciens musculi gen. nov., sp. nov., a novel bacterium isolated from the caecum of an obese mouse.</title>
        <authorList>
            <person name="Rasmussen T.S."/>
            <person name="Streidl T."/>
            <person name="Hitch T.C.A."/>
            <person name="Wortmann E."/>
            <person name="Deptula P."/>
            <person name="Hansen M."/>
            <person name="Nielsen D.S."/>
            <person name="Clavel T."/>
            <person name="Vogensen F.K."/>
        </authorList>
    </citation>
    <scope>NUCLEOTIDE SEQUENCE [LARGE SCALE GENOMIC DNA]</scope>
    <source>
        <strain evidence="1 2">WCA-9-b2</strain>
    </source>
</reference>
<comment type="caution">
    <text evidence="1">The sequence shown here is derived from an EMBL/GenBank/DDBJ whole genome shotgun (WGS) entry which is preliminary data.</text>
</comment>
<keyword evidence="2" id="KW-1185">Reference proteome</keyword>
<dbReference type="InterPro" id="IPR036388">
    <property type="entry name" value="WH-like_DNA-bd_sf"/>
</dbReference>
<evidence type="ECO:0000313" key="1">
    <source>
        <dbReference type="EMBL" id="MXP76258.1"/>
    </source>
</evidence>
<evidence type="ECO:0000313" key="2">
    <source>
        <dbReference type="Proteomes" id="UP000460412"/>
    </source>
</evidence>
<proteinExistence type="predicted"/>
<name>A0A7X3SJ45_9FIRM</name>